<protein>
    <recommendedName>
        <fullName evidence="2">DUF6576 domain-containing protein</fullName>
    </recommendedName>
</protein>
<evidence type="ECO:0000313" key="4">
    <source>
        <dbReference type="Proteomes" id="UP000237056"/>
    </source>
</evidence>
<organism evidence="3 4">
    <name type="scientific">Flavobacterium croceum DSM 17960</name>
    <dbReference type="NCBI Taxonomy" id="1121886"/>
    <lineage>
        <taxon>Bacteria</taxon>
        <taxon>Pseudomonadati</taxon>
        <taxon>Bacteroidota</taxon>
        <taxon>Flavobacteriia</taxon>
        <taxon>Flavobacteriales</taxon>
        <taxon>Flavobacteriaceae</taxon>
        <taxon>Flavobacterium</taxon>
    </lineage>
</organism>
<feature type="transmembrane region" description="Helical" evidence="1">
    <location>
        <begin position="6"/>
        <end position="22"/>
    </location>
</feature>
<sequence length="85" mass="10051">MNSIAFFVIVVLLLFLLYYFVVQKNKSLHSFTTTEKYKTIEDKYNEQKYQEKKELDVLLEKVSNKGLKSLTKLEIDRLNELSGKL</sequence>
<proteinExistence type="predicted"/>
<evidence type="ECO:0000259" key="2">
    <source>
        <dbReference type="Pfam" id="PF20216"/>
    </source>
</evidence>
<comment type="caution">
    <text evidence="3">The sequence shown here is derived from an EMBL/GenBank/DDBJ whole genome shotgun (WGS) entry which is preliminary data.</text>
</comment>
<keyword evidence="1" id="KW-0472">Membrane</keyword>
<evidence type="ECO:0000313" key="3">
    <source>
        <dbReference type="EMBL" id="POS01362.1"/>
    </source>
</evidence>
<keyword evidence="1" id="KW-1133">Transmembrane helix</keyword>
<keyword evidence="4" id="KW-1185">Reference proteome</keyword>
<dbReference type="Proteomes" id="UP000237056">
    <property type="component" value="Unassembled WGS sequence"/>
</dbReference>
<gene>
    <name evidence="3" type="ORF">Q361_11173</name>
</gene>
<name>A0A2S4N6M3_9FLAO</name>
<dbReference type="Pfam" id="PF20216">
    <property type="entry name" value="DUF6576"/>
    <property type="match status" value="1"/>
</dbReference>
<accession>A0A2S4N6M3</accession>
<dbReference type="EMBL" id="PQNY01000011">
    <property type="protein sequence ID" value="POS01362.1"/>
    <property type="molecule type" value="Genomic_DNA"/>
</dbReference>
<dbReference type="InterPro" id="IPR046483">
    <property type="entry name" value="DUF6576"/>
</dbReference>
<reference evidence="3 4" key="1">
    <citation type="submission" date="2018-01" db="EMBL/GenBank/DDBJ databases">
        <title>Genomic Encyclopedia of Type Strains, Phase I: the one thousand microbial genomes (KMG-I) project.</title>
        <authorList>
            <person name="Goeker M."/>
        </authorList>
    </citation>
    <scope>NUCLEOTIDE SEQUENCE [LARGE SCALE GENOMIC DNA]</scope>
    <source>
        <strain evidence="3 4">DSM 17960</strain>
    </source>
</reference>
<feature type="domain" description="DUF6576" evidence="2">
    <location>
        <begin position="38"/>
        <end position="84"/>
    </location>
</feature>
<keyword evidence="1" id="KW-0812">Transmembrane</keyword>
<dbReference type="RefSeq" id="WP_103726465.1">
    <property type="nucleotide sequence ID" value="NZ_PQNY01000011.1"/>
</dbReference>
<evidence type="ECO:0000256" key="1">
    <source>
        <dbReference type="SAM" id="Phobius"/>
    </source>
</evidence>
<dbReference type="AlphaFoldDB" id="A0A2S4N6M3"/>